<evidence type="ECO:0008006" key="4">
    <source>
        <dbReference type="Google" id="ProtNLM"/>
    </source>
</evidence>
<gene>
    <name evidence="2" type="ORF">Poly41_42600</name>
</gene>
<name>A0A5C6DJN0_9BACT</name>
<dbReference type="Proteomes" id="UP000319143">
    <property type="component" value="Unassembled WGS sequence"/>
</dbReference>
<comment type="caution">
    <text evidence="2">The sequence shown here is derived from an EMBL/GenBank/DDBJ whole genome shotgun (WGS) entry which is preliminary data.</text>
</comment>
<dbReference type="EMBL" id="SJPV01000007">
    <property type="protein sequence ID" value="TWU35116.1"/>
    <property type="molecule type" value="Genomic_DNA"/>
</dbReference>
<proteinExistence type="predicted"/>
<protein>
    <recommendedName>
        <fullName evidence="4">Alginate export domain-containing protein</fullName>
    </recommendedName>
</protein>
<evidence type="ECO:0000313" key="3">
    <source>
        <dbReference type="Proteomes" id="UP000319143"/>
    </source>
</evidence>
<dbReference type="SUPFAM" id="SSF56935">
    <property type="entry name" value="Porins"/>
    <property type="match status" value="1"/>
</dbReference>
<organism evidence="2 3">
    <name type="scientific">Novipirellula artificiosorum</name>
    <dbReference type="NCBI Taxonomy" id="2528016"/>
    <lineage>
        <taxon>Bacteria</taxon>
        <taxon>Pseudomonadati</taxon>
        <taxon>Planctomycetota</taxon>
        <taxon>Planctomycetia</taxon>
        <taxon>Pirellulales</taxon>
        <taxon>Pirellulaceae</taxon>
        <taxon>Novipirellula</taxon>
    </lineage>
</organism>
<keyword evidence="1" id="KW-0732">Signal</keyword>
<dbReference type="AlphaFoldDB" id="A0A5C6DJN0"/>
<evidence type="ECO:0000256" key="1">
    <source>
        <dbReference type="SAM" id="SignalP"/>
    </source>
</evidence>
<feature type="signal peptide" evidence="1">
    <location>
        <begin position="1"/>
        <end position="35"/>
    </location>
</feature>
<evidence type="ECO:0000313" key="2">
    <source>
        <dbReference type="EMBL" id="TWU35116.1"/>
    </source>
</evidence>
<reference evidence="2 3" key="1">
    <citation type="submission" date="2019-02" db="EMBL/GenBank/DDBJ databases">
        <title>Deep-cultivation of Planctomycetes and their phenomic and genomic characterization uncovers novel biology.</title>
        <authorList>
            <person name="Wiegand S."/>
            <person name="Jogler M."/>
            <person name="Boedeker C."/>
            <person name="Pinto D."/>
            <person name="Vollmers J."/>
            <person name="Rivas-Marin E."/>
            <person name="Kohn T."/>
            <person name="Peeters S.H."/>
            <person name="Heuer A."/>
            <person name="Rast P."/>
            <person name="Oberbeckmann S."/>
            <person name="Bunk B."/>
            <person name="Jeske O."/>
            <person name="Meyerdierks A."/>
            <person name="Storesund J.E."/>
            <person name="Kallscheuer N."/>
            <person name="Luecker S."/>
            <person name="Lage O.M."/>
            <person name="Pohl T."/>
            <person name="Merkel B.J."/>
            <person name="Hornburger P."/>
            <person name="Mueller R.-W."/>
            <person name="Bruemmer F."/>
            <person name="Labrenz M."/>
            <person name="Spormann A.M."/>
            <person name="Op Den Camp H."/>
            <person name="Overmann J."/>
            <person name="Amann R."/>
            <person name="Jetten M.S.M."/>
            <person name="Mascher T."/>
            <person name="Medema M.H."/>
            <person name="Devos D.P."/>
            <person name="Kaster A.-K."/>
            <person name="Ovreas L."/>
            <person name="Rohde M."/>
            <person name="Galperin M.Y."/>
            <person name="Jogler C."/>
        </authorList>
    </citation>
    <scope>NUCLEOTIDE SEQUENCE [LARGE SCALE GENOMIC DNA]</scope>
    <source>
        <strain evidence="2 3">Poly41</strain>
    </source>
</reference>
<feature type="chain" id="PRO_5022697013" description="Alginate export domain-containing protein" evidence="1">
    <location>
        <begin position="36"/>
        <end position="497"/>
    </location>
</feature>
<sequence length="497" mass="54172" precursor="true">MKMLCSRRAFPLFAYVIGAAASSFFLFLTTSTTQAADPATELAVFEPTLHSPRPLLTLPAETDVQVAEREQWLNLISAETVELLDTSAASIAQINYCSECSPVLTTEPPPKGFTVGAFRIIPYGTIWADMVFATSRTVPGRFALWIASEQDQGEAAFELDARRSRVGLDVLGPSIGCLDSGAKVEVDFLGNFTTDNQPDVRLRHAYWEAKNDDTRLLVGQTWDIVSPLLPNTVNFSVLWAAGNVGFRRTQARAERYIDLGSGTTWSLQGGIAQNIIQDLATGFSAAGVTRESGSWPMLQGRSAIAFNNVVAGGKTLALGVSGHLGETGFDFSGGHPANPALVAEDDARIETWSFNGDATIPLTERMSFQGEFFTGSNLSNILGGISQGVCPCLRVPIRSTGGWGELSYVLNKKSSLHFGYSIDDPNDADSLIGRTKNQVLYANIFYKFTDNLLTGFEVSNWRTDYHNRTNEPGYTFVSAPTEPGKAVLLDWMMRYTF</sequence>
<keyword evidence="3" id="KW-1185">Reference proteome</keyword>
<accession>A0A5C6DJN0</accession>